<dbReference type="PANTHER" id="PTHR43065">
    <property type="entry name" value="SENSOR HISTIDINE KINASE"/>
    <property type="match status" value="1"/>
</dbReference>
<dbReference type="Proteomes" id="UP001156703">
    <property type="component" value="Unassembled WGS sequence"/>
</dbReference>
<dbReference type="Pfam" id="PF13188">
    <property type="entry name" value="PAS_8"/>
    <property type="match status" value="1"/>
</dbReference>
<organism evidence="14 15">
    <name type="scientific">Sphingomonas astaxanthinifaciens DSM 22298</name>
    <dbReference type="NCBI Taxonomy" id="1123267"/>
    <lineage>
        <taxon>Bacteria</taxon>
        <taxon>Pseudomonadati</taxon>
        <taxon>Pseudomonadota</taxon>
        <taxon>Alphaproteobacteria</taxon>
        <taxon>Sphingomonadales</taxon>
        <taxon>Sphingomonadaceae</taxon>
        <taxon>Sphingomonas</taxon>
    </lineage>
</organism>
<evidence type="ECO:0000256" key="5">
    <source>
        <dbReference type="ARBA" id="ARBA00022741"/>
    </source>
</evidence>
<keyword evidence="4" id="KW-0808">Transferase</keyword>
<evidence type="ECO:0000256" key="6">
    <source>
        <dbReference type="ARBA" id="ARBA00022777"/>
    </source>
</evidence>
<protein>
    <recommendedName>
        <fullName evidence="2">histidine kinase</fullName>
        <ecNumber evidence="2">2.7.13.3</ecNumber>
    </recommendedName>
</protein>
<dbReference type="SMART" id="SM00388">
    <property type="entry name" value="HisKA"/>
    <property type="match status" value="1"/>
</dbReference>
<dbReference type="EC" id="2.7.13.3" evidence="2"/>
<dbReference type="PROSITE" id="PS50113">
    <property type="entry name" value="PAC"/>
    <property type="match status" value="1"/>
</dbReference>
<name>A0ABQ5Z7E3_9SPHN</name>
<keyword evidence="15" id="KW-1185">Reference proteome</keyword>
<sequence>MTLQQRISLPGARSLTDGASIALVGLDAEMLSHLIAETTRDAFVAVDRENRIAYWNHGAEAMFGWTRAEAIGQSLHLIIPPAMREAHVAGMDRVMKGGEPRLVGKAVEVTALRKEGEPLPVELSLTMWTEPGTDIPAGFAAIMRDISARKALEDERNAYALRLEEQMQAIEATNDGIAITDAEGHFIFMNTAHARLFGYASAKDAIGLHWSRLYDANEAERIVTEAMPAVGAQGSWRGHAFGRHRDGHLIEQEVTLSAGANGGIVCTTRDIGERQRALRERIRTREQLLIAERQEMIGRVVSGMAHDFNNLMAVITASAAALEQDGGADNAQVHRIQSAANAAGKLLRKILRPERRVSEHQSVDLSRVVREVAELIEVSLRPGHSVTVELPDEPIAIDADESEFMQVLMNLCTNARDALSPDGPGQILLSYREGSSGDFDGAPAVGVMPSGRFAVVRVEDDGSGIAPDVLDRIFDPFVSRKKDSGTGLGLSVVSKLVTEAGGAIYVRSSTAGCCFDIAWPIERRSTPDAQPEAPVDHISLAGRAILSIDDNPALLDLIALHLERAGAEVCPCLSPADGLDVLRDRGARWDAIVVDFDMPQMNGVEFATAARQLRPEIPIVLCSAVAEDLVISAAARKMFAAITSKTNLHLHLPRAVASVLPGPDGEDQK</sequence>
<evidence type="ECO:0000259" key="12">
    <source>
        <dbReference type="PROSITE" id="PS50112"/>
    </source>
</evidence>
<dbReference type="SUPFAM" id="SSF55874">
    <property type="entry name" value="ATPase domain of HSP90 chaperone/DNA topoisomerase II/histidine kinase"/>
    <property type="match status" value="1"/>
</dbReference>
<evidence type="ECO:0000256" key="8">
    <source>
        <dbReference type="ARBA" id="ARBA00023012"/>
    </source>
</evidence>
<evidence type="ECO:0000256" key="7">
    <source>
        <dbReference type="ARBA" id="ARBA00022840"/>
    </source>
</evidence>
<comment type="catalytic activity">
    <reaction evidence="1">
        <text>ATP + protein L-histidine = ADP + protein N-phospho-L-histidine.</text>
        <dbReference type="EC" id="2.7.13.3"/>
    </reaction>
</comment>
<dbReference type="InterPro" id="IPR001789">
    <property type="entry name" value="Sig_transdc_resp-reg_receiver"/>
</dbReference>
<dbReference type="SMART" id="SM00091">
    <property type="entry name" value="PAS"/>
    <property type="match status" value="2"/>
</dbReference>
<evidence type="ECO:0000256" key="2">
    <source>
        <dbReference type="ARBA" id="ARBA00012438"/>
    </source>
</evidence>
<dbReference type="SUPFAM" id="SSF52172">
    <property type="entry name" value="CheY-like"/>
    <property type="match status" value="1"/>
</dbReference>
<dbReference type="InterPro" id="IPR005467">
    <property type="entry name" value="His_kinase_dom"/>
</dbReference>
<proteinExistence type="predicted"/>
<dbReference type="CDD" id="cd00130">
    <property type="entry name" value="PAS"/>
    <property type="match status" value="2"/>
</dbReference>
<feature type="domain" description="Response regulatory" evidence="11">
    <location>
        <begin position="544"/>
        <end position="660"/>
    </location>
</feature>
<feature type="domain" description="PAS" evidence="12">
    <location>
        <begin position="162"/>
        <end position="199"/>
    </location>
</feature>
<dbReference type="PROSITE" id="PS50112">
    <property type="entry name" value="PAS"/>
    <property type="match status" value="2"/>
</dbReference>
<dbReference type="Gene3D" id="1.10.287.130">
    <property type="match status" value="1"/>
</dbReference>
<dbReference type="InterPro" id="IPR003661">
    <property type="entry name" value="HisK_dim/P_dom"/>
</dbReference>
<dbReference type="PRINTS" id="PR00344">
    <property type="entry name" value="BCTRLSENSOR"/>
</dbReference>
<keyword evidence="7" id="KW-0067">ATP-binding</keyword>
<dbReference type="InterPro" id="IPR000014">
    <property type="entry name" value="PAS"/>
</dbReference>
<dbReference type="InterPro" id="IPR004358">
    <property type="entry name" value="Sig_transdc_His_kin-like_C"/>
</dbReference>
<dbReference type="RefSeq" id="WP_029941914.1">
    <property type="nucleotide sequence ID" value="NZ_BSOO01000015.1"/>
</dbReference>
<evidence type="ECO:0000313" key="14">
    <source>
        <dbReference type="EMBL" id="GLR47884.1"/>
    </source>
</evidence>
<dbReference type="PANTHER" id="PTHR43065:SF46">
    <property type="entry name" value="C4-DICARBOXYLATE TRANSPORT SENSOR PROTEIN DCTB"/>
    <property type="match status" value="1"/>
</dbReference>
<evidence type="ECO:0000259" key="10">
    <source>
        <dbReference type="PROSITE" id="PS50109"/>
    </source>
</evidence>
<keyword evidence="6" id="KW-0418">Kinase</keyword>
<dbReference type="SMART" id="SM00387">
    <property type="entry name" value="HATPase_c"/>
    <property type="match status" value="1"/>
</dbReference>
<evidence type="ECO:0000256" key="4">
    <source>
        <dbReference type="ARBA" id="ARBA00022679"/>
    </source>
</evidence>
<dbReference type="InterPro" id="IPR011006">
    <property type="entry name" value="CheY-like_superfamily"/>
</dbReference>
<feature type="domain" description="PAS" evidence="12">
    <location>
        <begin position="27"/>
        <end position="98"/>
    </location>
</feature>
<feature type="modified residue" description="4-aspartylphosphate" evidence="9">
    <location>
        <position position="595"/>
    </location>
</feature>
<keyword evidence="8" id="KW-0902">Two-component regulatory system</keyword>
<dbReference type="InterPro" id="IPR036890">
    <property type="entry name" value="HATPase_C_sf"/>
</dbReference>
<dbReference type="SMART" id="SM00448">
    <property type="entry name" value="REC"/>
    <property type="match status" value="1"/>
</dbReference>
<dbReference type="EMBL" id="BSOO01000015">
    <property type="protein sequence ID" value="GLR47884.1"/>
    <property type="molecule type" value="Genomic_DNA"/>
</dbReference>
<dbReference type="Gene3D" id="3.30.565.10">
    <property type="entry name" value="Histidine kinase-like ATPase, C-terminal domain"/>
    <property type="match status" value="1"/>
</dbReference>
<gene>
    <name evidence="14" type="ORF">GCM10007925_15970</name>
</gene>
<dbReference type="Pfam" id="PF00072">
    <property type="entry name" value="Response_reg"/>
    <property type="match status" value="1"/>
</dbReference>
<evidence type="ECO:0000256" key="3">
    <source>
        <dbReference type="ARBA" id="ARBA00022553"/>
    </source>
</evidence>
<evidence type="ECO:0000256" key="9">
    <source>
        <dbReference type="PROSITE-ProRule" id="PRU00169"/>
    </source>
</evidence>
<dbReference type="InterPro" id="IPR000700">
    <property type="entry name" value="PAS-assoc_C"/>
</dbReference>
<keyword evidence="3 9" id="KW-0597">Phosphoprotein</keyword>
<dbReference type="InterPro" id="IPR003594">
    <property type="entry name" value="HATPase_dom"/>
</dbReference>
<comment type="caution">
    <text evidence="14">The sequence shown here is derived from an EMBL/GenBank/DDBJ whole genome shotgun (WGS) entry which is preliminary data.</text>
</comment>
<dbReference type="SUPFAM" id="SSF55785">
    <property type="entry name" value="PYP-like sensor domain (PAS domain)"/>
    <property type="match status" value="2"/>
</dbReference>
<feature type="domain" description="Histidine kinase" evidence="10">
    <location>
        <begin position="303"/>
        <end position="523"/>
    </location>
</feature>
<dbReference type="InterPro" id="IPR035965">
    <property type="entry name" value="PAS-like_dom_sf"/>
</dbReference>
<dbReference type="NCBIfam" id="TIGR00229">
    <property type="entry name" value="sensory_box"/>
    <property type="match status" value="2"/>
</dbReference>
<evidence type="ECO:0000259" key="11">
    <source>
        <dbReference type="PROSITE" id="PS50110"/>
    </source>
</evidence>
<feature type="domain" description="PAC" evidence="13">
    <location>
        <begin position="105"/>
        <end position="158"/>
    </location>
</feature>
<evidence type="ECO:0000256" key="1">
    <source>
        <dbReference type="ARBA" id="ARBA00000085"/>
    </source>
</evidence>
<dbReference type="InterPro" id="IPR013767">
    <property type="entry name" value="PAS_fold"/>
</dbReference>
<keyword evidence="5" id="KW-0547">Nucleotide-binding</keyword>
<dbReference type="Pfam" id="PF00989">
    <property type="entry name" value="PAS"/>
    <property type="match status" value="1"/>
</dbReference>
<dbReference type="CDD" id="cd00156">
    <property type="entry name" value="REC"/>
    <property type="match status" value="1"/>
</dbReference>
<dbReference type="Gene3D" id="3.30.450.20">
    <property type="entry name" value="PAS domain"/>
    <property type="match status" value="2"/>
</dbReference>
<dbReference type="Pfam" id="PF02518">
    <property type="entry name" value="HATPase_c"/>
    <property type="match status" value="1"/>
</dbReference>
<accession>A0ABQ5Z7E3</accession>
<evidence type="ECO:0000259" key="13">
    <source>
        <dbReference type="PROSITE" id="PS50113"/>
    </source>
</evidence>
<reference evidence="15" key="1">
    <citation type="journal article" date="2019" name="Int. J. Syst. Evol. Microbiol.">
        <title>The Global Catalogue of Microorganisms (GCM) 10K type strain sequencing project: providing services to taxonomists for standard genome sequencing and annotation.</title>
        <authorList>
            <consortium name="The Broad Institute Genomics Platform"/>
            <consortium name="The Broad Institute Genome Sequencing Center for Infectious Disease"/>
            <person name="Wu L."/>
            <person name="Ma J."/>
        </authorList>
    </citation>
    <scope>NUCLEOTIDE SEQUENCE [LARGE SCALE GENOMIC DNA]</scope>
    <source>
        <strain evidence="15">NBRC 102146</strain>
    </source>
</reference>
<dbReference type="Gene3D" id="3.40.50.2300">
    <property type="match status" value="1"/>
</dbReference>
<evidence type="ECO:0000313" key="15">
    <source>
        <dbReference type="Proteomes" id="UP001156703"/>
    </source>
</evidence>
<dbReference type="PROSITE" id="PS50110">
    <property type="entry name" value="RESPONSE_REGULATORY"/>
    <property type="match status" value="1"/>
</dbReference>
<dbReference type="PROSITE" id="PS50109">
    <property type="entry name" value="HIS_KIN"/>
    <property type="match status" value="1"/>
</dbReference>